<reference evidence="2 3" key="1">
    <citation type="submission" date="2022-08" db="EMBL/GenBank/DDBJ databases">
        <title>Myroides zhujiangensis sp. nov., a novel bacterium isolated from sediment in the Pearl River Estuary.</title>
        <authorList>
            <person name="Cui L."/>
        </authorList>
    </citation>
    <scope>NUCLEOTIDE SEQUENCE [LARGE SCALE GENOMIC DNA]</scope>
    <source>
        <strain evidence="2 3">SCSIO 72103</strain>
    </source>
</reference>
<feature type="domain" description="VapC45 PIN like" evidence="1">
    <location>
        <begin position="5"/>
        <end position="92"/>
    </location>
</feature>
<sequence length="141" mass="16472">MRKYKVYIDENMPSQLARGLNELQQPQNAKDGFEIEVLSIKEVFGQGALDEDWIPKLGEEKGIVITQDFNIQNTKHQRELYQQAGVGIFFLKTPSKSGFQYWDFVKKMIGEWESIKKIIKKENVPFAYRGSSNKPFEKMEF</sequence>
<evidence type="ECO:0000259" key="1">
    <source>
        <dbReference type="Pfam" id="PF18478"/>
    </source>
</evidence>
<keyword evidence="3" id="KW-1185">Reference proteome</keyword>
<dbReference type="RefSeq" id="WP_257499346.1">
    <property type="nucleotide sequence ID" value="NZ_CP102382.1"/>
</dbReference>
<evidence type="ECO:0000313" key="3">
    <source>
        <dbReference type="Proteomes" id="UP001317001"/>
    </source>
</evidence>
<dbReference type="EMBL" id="CP102382">
    <property type="protein sequence ID" value="UUV21420.1"/>
    <property type="molecule type" value="Genomic_DNA"/>
</dbReference>
<accession>A0ABY5NSA3</accession>
<protein>
    <recommendedName>
        <fullName evidence="1">VapC45 PIN like domain-containing protein</fullName>
    </recommendedName>
</protein>
<dbReference type="Pfam" id="PF18478">
    <property type="entry name" value="PIN_10"/>
    <property type="match status" value="1"/>
</dbReference>
<evidence type="ECO:0000313" key="2">
    <source>
        <dbReference type="EMBL" id="UUV21420.1"/>
    </source>
</evidence>
<proteinExistence type="predicted"/>
<gene>
    <name evidence="2" type="ORF">NPX36_14005</name>
</gene>
<dbReference type="InterPro" id="IPR041375">
    <property type="entry name" value="VapC45_PIN-like"/>
</dbReference>
<dbReference type="Proteomes" id="UP001317001">
    <property type="component" value="Chromosome"/>
</dbReference>
<name>A0ABY5NSA3_9FLAO</name>
<organism evidence="2 3">
    <name type="scientific">Paenimyroides aestuarii</name>
    <dbReference type="NCBI Taxonomy" id="2968490"/>
    <lineage>
        <taxon>Bacteria</taxon>
        <taxon>Pseudomonadati</taxon>
        <taxon>Bacteroidota</taxon>
        <taxon>Flavobacteriia</taxon>
        <taxon>Flavobacteriales</taxon>
        <taxon>Flavobacteriaceae</taxon>
        <taxon>Paenimyroides</taxon>
    </lineage>
</organism>